<protein>
    <submittedName>
        <fullName evidence="3">Exo-alpha-sialidase</fullName>
    </submittedName>
</protein>
<evidence type="ECO:0000256" key="2">
    <source>
        <dbReference type="SAM" id="SignalP"/>
    </source>
</evidence>
<gene>
    <name evidence="3" type="ORF">G3M58_07435</name>
</gene>
<evidence type="ECO:0000313" key="3">
    <source>
        <dbReference type="EMBL" id="NEE06267.1"/>
    </source>
</evidence>
<sequence>MQRRVTVAMLSAALLVATSAGTSHGAPAAAPGELTSQDIATQGVGSPHYRIPALT</sequence>
<evidence type="ECO:0000256" key="1">
    <source>
        <dbReference type="SAM" id="MobiDB-lite"/>
    </source>
</evidence>
<feature type="compositionally biased region" description="Polar residues" evidence="1">
    <location>
        <begin position="34"/>
        <end position="44"/>
    </location>
</feature>
<name>A0A6G3WLE4_9ACTN</name>
<dbReference type="AlphaFoldDB" id="A0A6G3WLE4"/>
<feature type="chain" id="PRO_5026040040" evidence="2">
    <location>
        <begin position="26"/>
        <end position="55"/>
    </location>
</feature>
<comment type="caution">
    <text evidence="3">The sequence shown here is derived from an EMBL/GenBank/DDBJ whole genome shotgun (WGS) entry which is preliminary data.</text>
</comment>
<feature type="signal peptide" evidence="2">
    <location>
        <begin position="1"/>
        <end position="25"/>
    </location>
</feature>
<dbReference type="EMBL" id="JAAGMN010000800">
    <property type="protein sequence ID" value="NEE06267.1"/>
    <property type="molecule type" value="Genomic_DNA"/>
</dbReference>
<organism evidence="3">
    <name type="scientific">Streptomyces sp. SID7499</name>
    <dbReference type="NCBI Taxonomy" id="2706086"/>
    <lineage>
        <taxon>Bacteria</taxon>
        <taxon>Bacillati</taxon>
        <taxon>Actinomycetota</taxon>
        <taxon>Actinomycetes</taxon>
        <taxon>Kitasatosporales</taxon>
        <taxon>Streptomycetaceae</taxon>
        <taxon>Streptomyces</taxon>
    </lineage>
</organism>
<feature type="non-terminal residue" evidence="3">
    <location>
        <position position="55"/>
    </location>
</feature>
<accession>A0A6G3WLE4</accession>
<feature type="region of interest" description="Disordered" evidence="1">
    <location>
        <begin position="25"/>
        <end position="45"/>
    </location>
</feature>
<keyword evidence="2" id="KW-0732">Signal</keyword>
<proteinExistence type="predicted"/>
<reference evidence="3" key="1">
    <citation type="submission" date="2020-01" db="EMBL/GenBank/DDBJ databases">
        <title>Insect and environment-associated Actinomycetes.</title>
        <authorList>
            <person name="Currrie C."/>
            <person name="Chevrette M."/>
            <person name="Carlson C."/>
            <person name="Stubbendieck R."/>
            <person name="Wendt-Pienkowski E."/>
        </authorList>
    </citation>
    <scope>NUCLEOTIDE SEQUENCE</scope>
    <source>
        <strain evidence="3">SID7499</strain>
    </source>
</reference>